<dbReference type="GO" id="GO:0004674">
    <property type="term" value="F:protein serine/threonine kinase activity"/>
    <property type="evidence" value="ECO:0007669"/>
    <property type="project" value="TreeGrafter"/>
</dbReference>
<dbReference type="AlphaFoldDB" id="A0A8S3ZPF0"/>
<evidence type="ECO:0000313" key="2">
    <source>
        <dbReference type="EMBL" id="CAG5131504.1"/>
    </source>
</evidence>
<feature type="non-terminal residue" evidence="2">
    <location>
        <position position="1"/>
    </location>
</feature>
<dbReference type="InterPro" id="IPR011989">
    <property type="entry name" value="ARM-like"/>
</dbReference>
<evidence type="ECO:0000256" key="1">
    <source>
        <dbReference type="SAM" id="Coils"/>
    </source>
</evidence>
<dbReference type="PANTHER" id="PTHR11139">
    <property type="entry name" value="ATAXIA TELANGIECTASIA MUTATED ATM -RELATED"/>
    <property type="match status" value="1"/>
</dbReference>
<dbReference type="GO" id="GO:0016242">
    <property type="term" value="P:negative regulation of macroautophagy"/>
    <property type="evidence" value="ECO:0007669"/>
    <property type="project" value="TreeGrafter"/>
</dbReference>
<dbReference type="GO" id="GO:0005737">
    <property type="term" value="C:cytoplasm"/>
    <property type="evidence" value="ECO:0007669"/>
    <property type="project" value="TreeGrafter"/>
</dbReference>
<feature type="coiled-coil region" evidence="1">
    <location>
        <begin position="259"/>
        <end position="286"/>
    </location>
</feature>
<sequence>MSTKSVLQGFVTGLKHRQEDVRFKTAVDLHHFVVTELREMPQEEVASFMDDFNHHIFEMVSSSDVHERKGGVLAIVSLLGGDVGNIGTRMSRFANYLMNLLPSNSYDLGVMEMAAKAVGILALSSGTYAAEYVEFEVRRALEWLVSDRIEGRRQAAVLVLKELAVNTPTFFYQQVQQFFDSIFFAVRDPKPSIREGAVAALRAALAVTSQRETKASQRQVYKQCFDESLQPFDETLGREKKMTRDDWIHGSLLIINELLRCSNNEAERLRMEIEEITSEQANYDKTSKDVTSRSRGNGGVSALQQIQQKSSPLYAFFPGAKDSPQKIPVPLIESKTCKDLMNGNFDRICNLMLAHRTSRSPYVQQTLLICLPRLAAFNPPVFSR</sequence>
<dbReference type="GO" id="GO:0031932">
    <property type="term" value="C:TORC2 complex"/>
    <property type="evidence" value="ECO:0007669"/>
    <property type="project" value="TreeGrafter"/>
</dbReference>
<organism evidence="2 3">
    <name type="scientific">Candidula unifasciata</name>
    <dbReference type="NCBI Taxonomy" id="100452"/>
    <lineage>
        <taxon>Eukaryota</taxon>
        <taxon>Metazoa</taxon>
        <taxon>Spiralia</taxon>
        <taxon>Lophotrochozoa</taxon>
        <taxon>Mollusca</taxon>
        <taxon>Gastropoda</taxon>
        <taxon>Heterobranchia</taxon>
        <taxon>Euthyneura</taxon>
        <taxon>Panpulmonata</taxon>
        <taxon>Eupulmonata</taxon>
        <taxon>Stylommatophora</taxon>
        <taxon>Helicina</taxon>
        <taxon>Helicoidea</taxon>
        <taxon>Geomitridae</taxon>
        <taxon>Candidula</taxon>
    </lineage>
</organism>
<dbReference type="GO" id="GO:0031931">
    <property type="term" value="C:TORC1 complex"/>
    <property type="evidence" value="ECO:0007669"/>
    <property type="project" value="TreeGrafter"/>
</dbReference>
<keyword evidence="1" id="KW-0175">Coiled coil</keyword>
<proteinExistence type="predicted"/>
<dbReference type="PANTHER" id="PTHR11139:SF9">
    <property type="entry name" value="SERINE_THREONINE-PROTEIN KINASE MTOR"/>
    <property type="match status" value="1"/>
</dbReference>
<accession>A0A8S3ZPF0</accession>
<comment type="caution">
    <text evidence="2">The sequence shown here is derived from an EMBL/GenBank/DDBJ whole genome shotgun (WGS) entry which is preliminary data.</text>
</comment>
<protein>
    <submittedName>
        <fullName evidence="2">Uncharacterized protein</fullName>
    </submittedName>
</protein>
<dbReference type="InterPro" id="IPR050517">
    <property type="entry name" value="DDR_Repair_Kinase"/>
</dbReference>
<name>A0A8S3ZPF0_9EUPU</name>
<dbReference type="FunFam" id="1.25.10.10:FF:000060">
    <property type="entry name" value="Serine/threonine-protein kinase mTOR"/>
    <property type="match status" value="1"/>
</dbReference>
<keyword evidence="3" id="KW-1185">Reference proteome</keyword>
<dbReference type="InterPro" id="IPR016024">
    <property type="entry name" value="ARM-type_fold"/>
</dbReference>
<dbReference type="SUPFAM" id="SSF48371">
    <property type="entry name" value="ARM repeat"/>
    <property type="match status" value="1"/>
</dbReference>
<dbReference type="OrthoDB" id="2250022at2759"/>
<reference evidence="2" key="1">
    <citation type="submission" date="2021-04" db="EMBL/GenBank/DDBJ databases">
        <authorList>
            <consortium name="Molecular Ecology Group"/>
        </authorList>
    </citation>
    <scope>NUCLEOTIDE SEQUENCE</scope>
</reference>
<dbReference type="EMBL" id="CAJHNH020004702">
    <property type="protein sequence ID" value="CAG5131504.1"/>
    <property type="molecule type" value="Genomic_DNA"/>
</dbReference>
<dbReference type="GO" id="GO:0038202">
    <property type="term" value="P:TORC1 signaling"/>
    <property type="evidence" value="ECO:0007669"/>
    <property type="project" value="TreeGrafter"/>
</dbReference>
<evidence type="ECO:0000313" key="3">
    <source>
        <dbReference type="Proteomes" id="UP000678393"/>
    </source>
</evidence>
<gene>
    <name evidence="2" type="ORF">CUNI_LOCUS17062</name>
</gene>
<dbReference type="GO" id="GO:0005634">
    <property type="term" value="C:nucleus"/>
    <property type="evidence" value="ECO:0007669"/>
    <property type="project" value="TreeGrafter"/>
</dbReference>
<dbReference type="Gene3D" id="1.25.10.10">
    <property type="entry name" value="Leucine-rich Repeat Variant"/>
    <property type="match status" value="1"/>
</dbReference>
<dbReference type="Proteomes" id="UP000678393">
    <property type="component" value="Unassembled WGS sequence"/>
</dbReference>